<sequence length="84" mass="10004">MIEQYAEITIGKKAYDIYYLEEIYSDETVFSVRVQNKTRNELFHFDFHFYPKANGWSTPWFENPLFQEIKVQSVISVIGKSKLS</sequence>
<evidence type="ECO:0000313" key="1">
    <source>
        <dbReference type="EMBL" id="RNI39866.1"/>
    </source>
</evidence>
<proteinExistence type="predicted"/>
<accession>A0A3M9NQ21</accession>
<dbReference type="AlphaFoldDB" id="A0A3M9NQ21"/>
<protein>
    <submittedName>
        <fullName evidence="1">Uncharacterized protein</fullName>
    </submittedName>
</protein>
<dbReference type="EMBL" id="RJJR01000001">
    <property type="protein sequence ID" value="RNI39866.1"/>
    <property type="molecule type" value="Genomic_DNA"/>
</dbReference>
<organism evidence="1 2">
    <name type="scientific">Hanamia caeni</name>
    <dbReference type="NCBI Taxonomy" id="2294116"/>
    <lineage>
        <taxon>Bacteria</taxon>
        <taxon>Pseudomonadati</taxon>
        <taxon>Bacteroidota</taxon>
        <taxon>Chitinophagia</taxon>
        <taxon>Chitinophagales</taxon>
        <taxon>Chitinophagaceae</taxon>
        <taxon>Hanamia</taxon>
    </lineage>
</organism>
<gene>
    <name evidence="1" type="ORF">EFY79_00760</name>
</gene>
<evidence type="ECO:0000313" key="2">
    <source>
        <dbReference type="Proteomes" id="UP000267223"/>
    </source>
</evidence>
<name>A0A3M9NQ21_9BACT</name>
<dbReference type="Proteomes" id="UP000267223">
    <property type="component" value="Unassembled WGS sequence"/>
</dbReference>
<comment type="caution">
    <text evidence="1">The sequence shown here is derived from an EMBL/GenBank/DDBJ whole genome shotgun (WGS) entry which is preliminary data.</text>
</comment>
<reference evidence="1 2" key="1">
    <citation type="submission" date="2018-11" db="EMBL/GenBank/DDBJ databases">
        <title>Draft genome sequence of Ferruginibacter sp. BO-59.</title>
        <authorList>
            <person name="Im W.T."/>
        </authorList>
    </citation>
    <scope>NUCLEOTIDE SEQUENCE [LARGE SCALE GENOMIC DNA]</scope>
    <source>
        <strain evidence="1 2">BO-59</strain>
    </source>
</reference>
<keyword evidence="2" id="KW-1185">Reference proteome</keyword>
<dbReference type="RefSeq" id="WP_123118757.1">
    <property type="nucleotide sequence ID" value="NZ_RJJR01000001.1"/>
</dbReference>